<dbReference type="GeneID" id="90545419"/>
<dbReference type="AlphaFoldDB" id="A0A1I2MXL3"/>
<dbReference type="InterPro" id="IPR036079">
    <property type="entry name" value="ATPase_csu/dsu_sf"/>
</dbReference>
<dbReference type="Gene3D" id="1.10.132.50">
    <property type="entry name" value="ATP synthase (C/AC39) subunit, domain 3"/>
    <property type="match status" value="1"/>
</dbReference>
<dbReference type="Proteomes" id="UP000246114">
    <property type="component" value="Unassembled WGS sequence"/>
</dbReference>
<reference evidence="5 6" key="1">
    <citation type="submission" date="2016-10" db="EMBL/GenBank/DDBJ databases">
        <authorList>
            <person name="de Groot N.N."/>
        </authorList>
    </citation>
    <scope>NUCLEOTIDE SEQUENCE [LARGE SCALE GENOMIC DNA]</scope>
    <source>
        <strain evidence="5 6">NLAE-zl-G419</strain>
    </source>
</reference>
<keyword evidence="2" id="KW-0813">Transport</keyword>
<dbReference type="EMBL" id="QAMZ01000018">
    <property type="protein sequence ID" value="PWL54856.1"/>
    <property type="molecule type" value="Genomic_DNA"/>
</dbReference>
<evidence type="ECO:0000256" key="3">
    <source>
        <dbReference type="ARBA" id="ARBA00023065"/>
    </source>
</evidence>
<keyword evidence="3" id="KW-0406">Ion transport</keyword>
<gene>
    <name evidence="4" type="ORF">DBY38_03470</name>
    <name evidence="5" type="ORF">SAMN04487885_11730</name>
</gene>
<evidence type="ECO:0000313" key="7">
    <source>
        <dbReference type="Proteomes" id="UP000246114"/>
    </source>
</evidence>
<dbReference type="InterPro" id="IPR002843">
    <property type="entry name" value="ATPase_V0-cplx_csu/dsu"/>
</dbReference>
<dbReference type="STRING" id="1529.SAMN04487885_11730"/>
<evidence type="ECO:0000256" key="1">
    <source>
        <dbReference type="ARBA" id="ARBA00006709"/>
    </source>
</evidence>
<reference evidence="4 7" key="2">
    <citation type="submission" date="2018-03" db="EMBL/GenBank/DDBJ databases">
        <title>The uncultured portion of the human microbiome is neutrally assembled.</title>
        <authorList>
            <person name="Jeraldo P."/>
            <person name="Boardman L."/>
            <person name="White B.A."/>
            <person name="Nelson H."/>
            <person name="Goldenfeld N."/>
            <person name="Chia N."/>
        </authorList>
    </citation>
    <scope>NUCLEOTIDE SEQUENCE [LARGE SCALE GENOMIC DNA]</scope>
    <source>
        <strain evidence="4">CIM:MAG 903</strain>
    </source>
</reference>
<dbReference type="Pfam" id="PF01992">
    <property type="entry name" value="vATP-synt_AC39"/>
    <property type="match status" value="1"/>
</dbReference>
<organism evidence="5 6">
    <name type="scientific">Clostridium cadaveris</name>
    <dbReference type="NCBI Taxonomy" id="1529"/>
    <lineage>
        <taxon>Bacteria</taxon>
        <taxon>Bacillati</taxon>
        <taxon>Bacillota</taxon>
        <taxon>Clostridia</taxon>
        <taxon>Eubacteriales</taxon>
        <taxon>Clostridiaceae</taxon>
        <taxon>Clostridium</taxon>
    </lineage>
</organism>
<dbReference type="NCBIfam" id="NF002266">
    <property type="entry name" value="PRK01198.1-2"/>
    <property type="match status" value="1"/>
</dbReference>
<accession>A0A1I2MXL3</accession>
<dbReference type="OrthoDB" id="1653at2"/>
<dbReference type="PANTHER" id="PTHR38682">
    <property type="entry name" value="V-TYPE ATP SYNTHASE SUBUNIT C"/>
    <property type="match status" value="1"/>
</dbReference>
<name>A0A1I2MXL3_9CLOT</name>
<evidence type="ECO:0000313" key="5">
    <source>
        <dbReference type="EMBL" id="SFF95389.1"/>
    </source>
</evidence>
<comment type="similarity">
    <text evidence="1">Belongs to the V-ATPase V0D/AC39 subunit family.</text>
</comment>
<dbReference type="InterPro" id="IPR044911">
    <property type="entry name" value="V-type_ATPase_csu/dsu_dom_3"/>
</dbReference>
<proteinExistence type="inferred from homology"/>
<dbReference type="Proteomes" id="UP000182135">
    <property type="component" value="Unassembled WGS sequence"/>
</dbReference>
<dbReference type="RefSeq" id="WP_027639140.1">
    <property type="nucleotide sequence ID" value="NZ_BAAACD010000003.1"/>
</dbReference>
<dbReference type="InterPro" id="IPR050873">
    <property type="entry name" value="V-ATPase_V0D/AC39_subunit"/>
</dbReference>
<evidence type="ECO:0000313" key="6">
    <source>
        <dbReference type="Proteomes" id="UP000182135"/>
    </source>
</evidence>
<evidence type="ECO:0000256" key="2">
    <source>
        <dbReference type="ARBA" id="ARBA00022448"/>
    </source>
</evidence>
<protein>
    <submittedName>
        <fullName evidence="4">V-type ATP synthase subunit C</fullName>
    </submittedName>
    <submittedName>
        <fullName evidence="5">V/A-type H+-transporting ATPase subunit C</fullName>
    </submittedName>
</protein>
<evidence type="ECO:0000313" key="4">
    <source>
        <dbReference type="EMBL" id="PWL54856.1"/>
    </source>
</evidence>
<sequence>MDRMNFTQAVARLRVLEKRLLNELKFERMIDASSAMEALRVLQETEYSAFMGNVKKPEDYDLLLKEELKRVYDLMYEVSPDKSIVDIMGLKYDYHNLKVLLKGKILGKDLDYLLMDSGSIKVEKLKLIIATEDYKAFSELMREAFLEAEKSFSIDKDPQKIDIIIDRYMYEDLVKRAQSSEYEFIKEYMKSNIDFINVRTYIRLKKQQKPFKFFSEVYIEGGAIKEEFFFKNYESSLENIMEEIPSSIKYKDVIKKGIEDYISTGRLSSFEKLWEDYIMKKAKEAKYVHFGPEPIVSYIIAKETEIKLLRIIMVGKINNLPIDSIRERLRDVYV</sequence>
<dbReference type="Gene3D" id="1.20.1690.10">
    <property type="entry name" value="V-type ATP synthase subunit C domain"/>
    <property type="match status" value="2"/>
</dbReference>
<dbReference type="GO" id="GO:0046961">
    <property type="term" value="F:proton-transporting ATPase activity, rotational mechanism"/>
    <property type="evidence" value="ECO:0007669"/>
    <property type="project" value="InterPro"/>
</dbReference>
<keyword evidence="6" id="KW-1185">Reference proteome</keyword>
<dbReference type="EMBL" id="FOOE01000017">
    <property type="protein sequence ID" value="SFF95389.1"/>
    <property type="molecule type" value="Genomic_DNA"/>
</dbReference>
<dbReference type="PANTHER" id="PTHR38682:SF1">
    <property type="entry name" value="V-TYPE ATP SYNTHASE SUBUNIT C"/>
    <property type="match status" value="1"/>
</dbReference>
<dbReference type="SUPFAM" id="SSF103486">
    <property type="entry name" value="V-type ATP synthase subunit C"/>
    <property type="match status" value="1"/>
</dbReference>
<dbReference type="InterPro" id="IPR035067">
    <property type="entry name" value="V-type_ATPase_csu/dsu"/>
</dbReference>
<dbReference type="eggNOG" id="COG1527">
    <property type="taxonomic scope" value="Bacteria"/>
</dbReference>